<reference evidence="7" key="1">
    <citation type="submission" date="2021-06" db="EMBL/GenBank/DDBJ databases">
        <title>Collection of gut derived symbiotic bacterial strains cultured from healthy donors.</title>
        <authorList>
            <person name="Lin H."/>
            <person name="Littmann E."/>
            <person name="Pamer E.G."/>
        </authorList>
    </citation>
    <scope>NUCLEOTIDE SEQUENCE</scope>
    <source>
        <strain evidence="7">MSK.5.10</strain>
    </source>
</reference>
<feature type="transmembrane region" description="Helical" evidence="6">
    <location>
        <begin position="380"/>
        <end position="400"/>
    </location>
</feature>
<dbReference type="Proteomes" id="UP000777173">
    <property type="component" value="Unassembled WGS sequence"/>
</dbReference>
<dbReference type="RefSeq" id="WP_117596292.1">
    <property type="nucleotide sequence ID" value="NZ_CAXSLT010000005.1"/>
</dbReference>
<evidence type="ECO:0000256" key="6">
    <source>
        <dbReference type="SAM" id="Phobius"/>
    </source>
</evidence>
<feature type="transmembrane region" description="Helical" evidence="6">
    <location>
        <begin position="447"/>
        <end position="465"/>
    </location>
</feature>
<keyword evidence="5 6" id="KW-0472">Membrane</keyword>
<comment type="subcellular location">
    <subcellularLocation>
        <location evidence="1">Cell membrane</location>
        <topology evidence="1">Multi-pass membrane protein</topology>
    </subcellularLocation>
</comment>
<dbReference type="PANTHER" id="PTHR30250:SF26">
    <property type="entry name" value="PSMA PROTEIN"/>
    <property type="match status" value="1"/>
</dbReference>
<protein>
    <submittedName>
        <fullName evidence="7">Lipopolysaccharide biosynthesis protein</fullName>
    </submittedName>
</protein>
<organism evidence="7 8">
    <name type="scientific">Phocaeicola dorei</name>
    <dbReference type="NCBI Taxonomy" id="357276"/>
    <lineage>
        <taxon>Bacteria</taxon>
        <taxon>Pseudomonadati</taxon>
        <taxon>Bacteroidota</taxon>
        <taxon>Bacteroidia</taxon>
        <taxon>Bacteroidales</taxon>
        <taxon>Bacteroidaceae</taxon>
        <taxon>Phocaeicola</taxon>
    </lineage>
</organism>
<accession>A0AB35C7L3</accession>
<feature type="transmembrane region" description="Helical" evidence="6">
    <location>
        <begin position="46"/>
        <end position="64"/>
    </location>
</feature>
<keyword evidence="4 6" id="KW-1133">Transmembrane helix</keyword>
<dbReference type="AlphaFoldDB" id="A0AB35C7L3"/>
<feature type="transmembrane region" description="Helical" evidence="6">
    <location>
        <begin position="347"/>
        <end position="368"/>
    </location>
</feature>
<feature type="transmembrane region" description="Helical" evidence="6">
    <location>
        <begin position="128"/>
        <end position="150"/>
    </location>
</feature>
<evidence type="ECO:0000256" key="2">
    <source>
        <dbReference type="ARBA" id="ARBA00022475"/>
    </source>
</evidence>
<keyword evidence="3 6" id="KW-0812">Transmembrane</keyword>
<comment type="caution">
    <text evidence="7">The sequence shown here is derived from an EMBL/GenBank/DDBJ whole genome shotgun (WGS) entry which is preliminary data.</text>
</comment>
<feature type="transmembrane region" description="Helical" evidence="6">
    <location>
        <begin position="190"/>
        <end position="212"/>
    </location>
</feature>
<evidence type="ECO:0000313" key="7">
    <source>
        <dbReference type="EMBL" id="MBV3123960.1"/>
    </source>
</evidence>
<feature type="transmembrane region" description="Helical" evidence="6">
    <location>
        <begin position="12"/>
        <end position="34"/>
    </location>
</feature>
<sequence length="509" mass="58373">MSSFQSEENKRIAKNTLFLYFRQILTMLVSLYTVRVVLKVLGVQDYGIYNVVGGIVTMFGFLNGTMSSATQRYLSFYMVRDDGEELNKIFSVSLQAYIGILILIVFMAETIGLWFLNTKMSIPEARLVAANVVYQFSILSFIMTIVATPFNAAIIAHEHMNIFAYIGILDVFLKLFVICILQYFDFSDSLILYSILICFSVFLVQIINVIYCRLKFKETKFKYIKDWVTLKEMLSYAWWNMLGALSSILKSNGINILINMFFGVTINASRAISYQIKSVLNNFVVNFSMALQPSMVKSYSSGNYNRTFFLLYNTSRYLYYLVFFCSLILFCEIDKILVFWLDEIPGYTVVFIRLVLIDTIIETLNLPISTSVQAKGIIRNYQLIVSGLSMLNVPISYLFLIHGYDVVSVFIIAIIITIMSYSARLILGSRLVGYSIRIYIKEVVIPILKVSFLSILLLIVLKLFILDRIDILGLVILLEVISTLFLIYMVGLSRVERNKFCSVIKEKLK</sequence>
<evidence type="ECO:0000256" key="3">
    <source>
        <dbReference type="ARBA" id="ARBA00022692"/>
    </source>
</evidence>
<keyword evidence="2" id="KW-1003">Cell membrane</keyword>
<gene>
    <name evidence="7" type="ORF">KSU80_12325</name>
</gene>
<dbReference type="GO" id="GO:0005886">
    <property type="term" value="C:plasma membrane"/>
    <property type="evidence" value="ECO:0007669"/>
    <property type="project" value="UniProtKB-SubCell"/>
</dbReference>
<feature type="transmembrane region" description="Helical" evidence="6">
    <location>
        <begin position="96"/>
        <end position="116"/>
    </location>
</feature>
<dbReference type="EMBL" id="JAHOAX010000010">
    <property type="protein sequence ID" value="MBV3123960.1"/>
    <property type="molecule type" value="Genomic_DNA"/>
</dbReference>
<dbReference type="InterPro" id="IPR050833">
    <property type="entry name" value="Poly_Biosynth_Transport"/>
</dbReference>
<feature type="transmembrane region" description="Helical" evidence="6">
    <location>
        <begin position="317"/>
        <end position="341"/>
    </location>
</feature>
<dbReference type="PANTHER" id="PTHR30250">
    <property type="entry name" value="PST FAMILY PREDICTED COLANIC ACID TRANSPORTER"/>
    <property type="match status" value="1"/>
</dbReference>
<evidence type="ECO:0000256" key="5">
    <source>
        <dbReference type="ARBA" id="ARBA00023136"/>
    </source>
</evidence>
<feature type="transmembrane region" description="Helical" evidence="6">
    <location>
        <begin position="162"/>
        <end position="184"/>
    </location>
</feature>
<evidence type="ECO:0000256" key="1">
    <source>
        <dbReference type="ARBA" id="ARBA00004651"/>
    </source>
</evidence>
<evidence type="ECO:0000313" key="8">
    <source>
        <dbReference type="Proteomes" id="UP000777173"/>
    </source>
</evidence>
<name>A0AB35C7L3_9BACT</name>
<proteinExistence type="predicted"/>
<feature type="transmembrane region" description="Helical" evidence="6">
    <location>
        <begin position="471"/>
        <end position="490"/>
    </location>
</feature>
<evidence type="ECO:0000256" key="4">
    <source>
        <dbReference type="ARBA" id="ARBA00022989"/>
    </source>
</evidence>
<feature type="transmembrane region" description="Helical" evidence="6">
    <location>
        <begin position="406"/>
        <end position="427"/>
    </location>
</feature>